<evidence type="ECO:0000313" key="2">
    <source>
        <dbReference type="EMBL" id="MBE1557524.1"/>
    </source>
</evidence>
<proteinExistence type="predicted"/>
<keyword evidence="3" id="KW-1185">Reference proteome</keyword>
<reference evidence="2 3" key="1">
    <citation type="submission" date="2020-10" db="EMBL/GenBank/DDBJ databases">
        <title>Sequencing the genomes of 1000 actinobacteria strains.</title>
        <authorList>
            <person name="Klenk H.-P."/>
        </authorList>
    </citation>
    <scope>NUCLEOTIDE SEQUENCE [LARGE SCALE GENOMIC DNA]</scope>
    <source>
        <strain evidence="2 3">DSM 43748</strain>
    </source>
</reference>
<sequence length="27" mass="2804">MTDVGAEAPARRGRGSHRVPASILDPS</sequence>
<dbReference type="EMBL" id="JADBEF010000001">
    <property type="protein sequence ID" value="MBE1557524.1"/>
    <property type="molecule type" value="Genomic_DNA"/>
</dbReference>
<dbReference type="Proteomes" id="UP000661607">
    <property type="component" value="Unassembled WGS sequence"/>
</dbReference>
<protein>
    <submittedName>
        <fullName evidence="2">Uncharacterized protein</fullName>
    </submittedName>
</protein>
<name>A0ABR9K686_9ACTN</name>
<organism evidence="2 3">
    <name type="scientific">Nonomuraea africana</name>
    <dbReference type="NCBI Taxonomy" id="46171"/>
    <lineage>
        <taxon>Bacteria</taxon>
        <taxon>Bacillati</taxon>
        <taxon>Actinomycetota</taxon>
        <taxon>Actinomycetes</taxon>
        <taxon>Streptosporangiales</taxon>
        <taxon>Streptosporangiaceae</taxon>
        <taxon>Nonomuraea</taxon>
    </lineage>
</organism>
<evidence type="ECO:0000313" key="3">
    <source>
        <dbReference type="Proteomes" id="UP000661607"/>
    </source>
</evidence>
<feature type="region of interest" description="Disordered" evidence="1">
    <location>
        <begin position="1"/>
        <end position="27"/>
    </location>
</feature>
<comment type="caution">
    <text evidence="2">The sequence shown here is derived from an EMBL/GenBank/DDBJ whole genome shotgun (WGS) entry which is preliminary data.</text>
</comment>
<gene>
    <name evidence="2" type="ORF">H4W81_000303</name>
</gene>
<accession>A0ABR9K686</accession>
<evidence type="ECO:0000256" key="1">
    <source>
        <dbReference type="SAM" id="MobiDB-lite"/>
    </source>
</evidence>